<evidence type="ECO:0000313" key="1">
    <source>
        <dbReference type="EMBL" id="MBC9208881.1"/>
    </source>
</evidence>
<sequence>MTGDIGLVWNSDLSGADWTLLPGGDLQTAPPLVTAVYVSLFTDARARDDDKLPADQSDRRGWWGDLLDDQPIGSRLWLLRRSKHQRETLRLAQDYIREALHWLETDGIAARLDIAAVWQTASRIAATIVIHRVQGGRDTVTASWAWQGA</sequence>
<dbReference type="Proteomes" id="UP000626026">
    <property type="component" value="Unassembled WGS sequence"/>
</dbReference>
<organism evidence="1 2">
    <name type="scientific">Teichococcus aerophilus</name>
    <dbReference type="NCBI Taxonomy" id="1224513"/>
    <lineage>
        <taxon>Bacteria</taxon>
        <taxon>Pseudomonadati</taxon>
        <taxon>Pseudomonadota</taxon>
        <taxon>Alphaproteobacteria</taxon>
        <taxon>Acetobacterales</taxon>
        <taxon>Roseomonadaceae</taxon>
        <taxon>Roseomonas</taxon>
    </lineage>
</organism>
<dbReference type="InterPro" id="IPR010877">
    <property type="entry name" value="Phage_Mu_Gp46"/>
</dbReference>
<reference evidence="1 2" key="1">
    <citation type="journal article" date="2013" name="Int. J. Syst. Evol. Microbiol.">
        <title>Roseomonas aerophila sp. nov., isolated from air.</title>
        <authorList>
            <person name="Kim S.J."/>
            <person name="Weon H.Y."/>
            <person name="Ahn J.H."/>
            <person name="Hong S.B."/>
            <person name="Seok S.J."/>
            <person name="Whang K.S."/>
            <person name="Kwon S.W."/>
        </authorList>
    </citation>
    <scope>NUCLEOTIDE SEQUENCE [LARGE SCALE GENOMIC DNA]</scope>
    <source>
        <strain evidence="1 2">NBRC 108923</strain>
    </source>
</reference>
<evidence type="ECO:0000313" key="2">
    <source>
        <dbReference type="Proteomes" id="UP000626026"/>
    </source>
</evidence>
<dbReference type="EMBL" id="JACTVA010000041">
    <property type="protein sequence ID" value="MBC9208881.1"/>
    <property type="molecule type" value="Genomic_DNA"/>
</dbReference>
<gene>
    <name evidence="1" type="ORF">IBL26_18690</name>
</gene>
<keyword evidence="2" id="KW-1185">Reference proteome</keyword>
<comment type="caution">
    <text evidence="1">The sequence shown here is derived from an EMBL/GenBank/DDBJ whole genome shotgun (WGS) entry which is preliminary data.</text>
</comment>
<dbReference type="Pfam" id="PF07409">
    <property type="entry name" value="GP46"/>
    <property type="match status" value="1"/>
</dbReference>
<name>A0ABR7RQJ4_9PROT</name>
<proteinExistence type="predicted"/>
<accession>A0ABR7RQJ4</accession>
<dbReference type="RefSeq" id="WP_187786031.1">
    <property type="nucleotide sequence ID" value="NZ_JACTVA010000041.1"/>
</dbReference>
<protein>
    <submittedName>
        <fullName evidence="1">Phage GP46 family protein</fullName>
    </submittedName>
</protein>